<dbReference type="Proteomes" id="UP000190150">
    <property type="component" value="Unassembled WGS sequence"/>
</dbReference>
<feature type="transmembrane region" description="Helical" evidence="1">
    <location>
        <begin position="71"/>
        <end position="88"/>
    </location>
</feature>
<proteinExistence type="predicted"/>
<dbReference type="STRING" id="1513896.SAMN05660841_00736"/>
<reference evidence="3" key="1">
    <citation type="submission" date="2017-02" db="EMBL/GenBank/DDBJ databases">
        <authorList>
            <person name="Varghese N."/>
            <person name="Submissions S."/>
        </authorList>
    </citation>
    <scope>NUCLEOTIDE SEQUENCE [LARGE SCALE GENOMIC DNA]</scope>
    <source>
        <strain evidence="3">DSM 24091</strain>
    </source>
</reference>
<gene>
    <name evidence="2" type="ORF">SAMN05660841_00736</name>
</gene>
<feature type="transmembrane region" description="Helical" evidence="1">
    <location>
        <begin position="41"/>
        <end position="59"/>
    </location>
</feature>
<keyword evidence="1" id="KW-1133">Transmembrane helix</keyword>
<evidence type="ECO:0000313" key="2">
    <source>
        <dbReference type="EMBL" id="SKB47279.1"/>
    </source>
</evidence>
<dbReference type="AlphaFoldDB" id="A0A1T5BJT2"/>
<accession>A0A1T5BJT2</accession>
<dbReference type="EMBL" id="FUZF01000002">
    <property type="protein sequence ID" value="SKB47279.1"/>
    <property type="molecule type" value="Genomic_DNA"/>
</dbReference>
<dbReference type="OrthoDB" id="799709at2"/>
<feature type="transmembrane region" description="Helical" evidence="1">
    <location>
        <begin position="7"/>
        <end position="29"/>
    </location>
</feature>
<evidence type="ECO:0000256" key="1">
    <source>
        <dbReference type="SAM" id="Phobius"/>
    </source>
</evidence>
<dbReference type="RefSeq" id="WP_079641306.1">
    <property type="nucleotide sequence ID" value="NZ_FUZF01000002.1"/>
</dbReference>
<feature type="transmembrane region" description="Helical" evidence="1">
    <location>
        <begin position="108"/>
        <end position="125"/>
    </location>
</feature>
<protein>
    <submittedName>
        <fullName evidence="2">Uncharacterized protein</fullName>
    </submittedName>
</protein>
<keyword evidence="1" id="KW-0472">Membrane</keyword>
<name>A0A1T5BJT2_9SPHI</name>
<sequence length="132" mass="15155">MYILNKIYAILGIAVAALSTVFCPFLKVPLIGNWNLYQTDIALFGLTIGLLSLLVLFLFLRKVSLFRWGTYLFLIWCIVGFLGVYFKINNYFGMKFVDGMLAKTLHLKWGWFFLFIGAVVILLSVKKVKDIK</sequence>
<keyword evidence="1" id="KW-0812">Transmembrane</keyword>
<keyword evidence="3" id="KW-1185">Reference proteome</keyword>
<evidence type="ECO:0000313" key="3">
    <source>
        <dbReference type="Proteomes" id="UP000190150"/>
    </source>
</evidence>
<organism evidence="2 3">
    <name type="scientific">Sphingobacterium nematocida</name>
    <dbReference type="NCBI Taxonomy" id="1513896"/>
    <lineage>
        <taxon>Bacteria</taxon>
        <taxon>Pseudomonadati</taxon>
        <taxon>Bacteroidota</taxon>
        <taxon>Sphingobacteriia</taxon>
        <taxon>Sphingobacteriales</taxon>
        <taxon>Sphingobacteriaceae</taxon>
        <taxon>Sphingobacterium</taxon>
    </lineage>
</organism>